<comment type="similarity">
    <text evidence="1 2">Belongs to the UPF0250 family.</text>
</comment>
<evidence type="ECO:0000313" key="3">
    <source>
        <dbReference type="EMBL" id="MCY0964262.1"/>
    </source>
</evidence>
<sequence>MALIPMPPAAGAQSPEPPKIEFPCPNYPIKVVGVGADNYREVVLDIVELHAPGFDVEKIQIRDSRNGRFRSITLFITATGPEQLETLHQALRAHELVHMVL</sequence>
<keyword evidence="4" id="KW-1185">Reference proteome</keyword>
<name>A0A9X3EAX9_9GAMM</name>
<dbReference type="Pfam" id="PF04359">
    <property type="entry name" value="DUF493"/>
    <property type="match status" value="1"/>
</dbReference>
<evidence type="ECO:0000256" key="1">
    <source>
        <dbReference type="ARBA" id="ARBA00008460"/>
    </source>
</evidence>
<dbReference type="AlphaFoldDB" id="A0A9X3EAX9"/>
<dbReference type="Gene3D" id="3.30.70.260">
    <property type="match status" value="1"/>
</dbReference>
<dbReference type="GO" id="GO:0005829">
    <property type="term" value="C:cytosol"/>
    <property type="evidence" value="ECO:0007669"/>
    <property type="project" value="TreeGrafter"/>
</dbReference>
<dbReference type="InterPro" id="IPR027471">
    <property type="entry name" value="YbeD-like_sf"/>
</dbReference>
<organism evidence="3 4">
    <name type="scientific">Parathalassolituus penaei</name>
    <dbReference type="NCBI Taxonomy" id="2997323"/>
    <lineage>
        <taxon>Bacteria</taxon>
        <taxon>Pseudomonadati</taxon>
        <taxon>Pseudomonadota</taxon>
        <taxon>Gammaproteobacteria</taxon>
        <taxon>Oceanospirillales</taxon>
        <taxon>Oceanospirillaceae</taxon>
        <taxon>Parathalassolituus</taxon>
    </lineage>
</organism>
<dbReference type="PANTHER" id="PTHR38036">
    <property type="entry name" value="UPF0250 PROTEIN YBED"/>
    <property type="match status" value="1"/>
</dbReference>
<dbReference type="InterPro" id="IPR007454">
    <property type="entry name" value="UPF0250_YbeD-like"/>
</dbReference>
<evidence type="ECO:0000256" key="2">
    <source>
        <dbReference type="HAMAP-Rule" id="MF_00659"/>
    </source>
</evidence>
<accession>A0A9X3EAX9</accession>
<protein>
    <recommendedName>
        <fullName evidence="2">UPF0250 protein OUO13_03615</fullName>
    </recommendedName>
</protein>
<proteinExistence type="inferred from homology"/>
<dbReference type="RefSeq" id="WP_283172480.1">
    <property type="nucleotide sequence ID" value="NZ_JAPNOA010000016.1"/>
</dbReference>
<dbReference type="EMBL" id="JAPNOA010000016">
    <property type="protein sequence ID" value="MCY0964262.1"/>
    <property type="molecule type" value="Genomic_DNA"/>
</dbReference>
<dbReference type="PANTHER" id="PTHR38036:SF1">
    <property type="entry name" value="UPF0250 PROTEIN YBED"/>
    <property type="match status" value="1"/>
</dbReference>
<dbReference type="HAMAP" id="MF_00659">
    <property type="entry name" value="UPF0250"/>
    <property type="match status" value="1"/>
</dbReference>
<dbReference type="SUPFAM" id="SSF117991">
    <property type="entry name" value="YbeD/HP0495-like"/>
    <property type="match status" value="1"/>
</dbReference>
<gene>
    <name evidence="3" type="ORF">OUO13_03615</name>
</gene>
<evidence type="ECO:0000313" key="4">
    <source>
        <dbReference type="Proteomes" id="UP001150830"/>
    </source>
</evidence>
<dbReference type="Proteomes" id="UP001150830">
    <property type="component" value="Unassembled WGS sequence"/>
</dbReference>
<comment type="caution">
    <text evidence="3">The sequence shown here is derived from an EMBL/GenBank/DDBJ whole genome shotgun (WGS) entry which is preliminary data.</text>
</comment>
<reference evidence="3" key="1">
    <citation type="submission" date="2022-11" db="EMBL/GenBank/DDBJ databases">
        <title>Parathalassolutuus dongxingensis gen. nov., sp. nov., a novel member of family Oceanospirillaceae isolated from a coastal shrimp pond in Guangxi, China.</title>
        <authorList>
            <person name="Chen H."/>
        </authorList>
    </citation>
    <scope>NUCLEOTIDE SEQUENCE</scope>
    <source>
        <strain evidence="3">G-43</strain>
    </source>
</reference>